<organism evidence="1 2">
    <name type="scientific">Brassica napus</name>
    <name type="common">Rape</name>
    <dbReference type="NCBI Taxonomy" id="3708"/>
    <lineage>
        <taxon>Eukaryota</taxon>
        <taxon>Viridiplantae</taxon>
        <taxon>Streptophyta</taxon>
        <taxon>Embryophyta</taxon>
        <taxon>Tracheophyta</taxon>
        <taxon>Spermatophyta</taxon>
        <taxon>Magnoliopsida</taxon>
        <taxon>eudicotyledons</taxon>
        <taxon>Gunneridae</taxon>
        <taxon>Pentapetalae</taxon>
        <taxon>rosids</taxon>
        <taxon>malvids</taxon>
        <taxon>Brassicales</taxon>
        <taxon>Brassicaceae</taxon>
        <taxon>Brassiceae</taxon>
        <taxon>Brassica</taxon>
    </lineage>
</organism>
<proteinExistence type="predicted"/>
<keyword evidence="2" id="KW-1185">Reference proteome</keyword>
<gene>
    <name evidence="1" type="ORF">HID58_069538</name>
</gene>
<evidence type="ECO:0000313" key="2">
    <source>
        <dbReference type="Proteomes" id="UP000824890"/>
    </source>
</evidence>
<feature type="non-terminal residue" evidence="1">
    <location>
        <position position="1"/>
    </location>
</feature>
<dbReference type="Proteomes" id="UP000824890">
    <property type="component" value="Unassembled WGS sequence"/>
</dbReference>
<name>A0ABQ7YW98_BRANA</name>
<comment type="caution">
    <text evidence="1">The sequence shown here is derived from an EMBL/GenBank/DDBJ whole genome shotgun (WGS) entry which is preliminary data.</text>
</comment>
<evidence type="ECO:0000313" key="1">
    <source>
        <dbReference type="EMBL" id="KAH0872176.1"/>
    </source>
</evidence>
<protein>
    <submittedName>
        <fullName evidence="1">Uncharacterized protein</fullName>
    </submittedName>
</protein>
<dbReference type="EMBL" id="JAGKQM010000016">
    <property type="protein sequence ID" value="KAH0872176.1"/>
    <property type="molecule type" value="Genomic_DNA"/>
</dbReference>
<reference evidence="1 2" key="1">
    <citation type="submission" date="2021-05" db="EMBL/GenBank/DDBJ databases">
        <title>Genome Assembly of Synthetic Allotetraploid Brassica napus Reveals Homoeologous Exchanges between Subgenomes.</title>
        <authorList>
            <person name="Davis J.T."/>
        </authorList>
    </citation>
    <scope>NUCLEOTIDE SEQUENCE [LARGE SCALE GENOMIC DNA]</scope>
    <source>
        <strain evidence="2">cv. Da-Ae</strain>
        <tissue evidence="1">Seedling</tissue>
    </source>
</reference>
<sequence>VLKSFVLSNLCKIVVGYGNTSASLELWQDHLCVSEVSLGMTASFWHRCWTTLGPLIEITDQDSRKVSGLAYSMVMGKHLLKVTRHEIQSKKAMWKMYEQYPHVIFDDFTSLMGKRVGNI</sequence>
<accession>A0ABQ7YW98</accession>